<proteinExistence type="predicted"/>
<dbReference type="SUPFAM" id="SSF52980">
    <property type="entry name" value="Restriction endonuclease-like"/>
    <property type="match status" value="1"/>
</dbReference>
<evidence type="ECO:0000313" key="1">
    <source>
        <dbReference type="EMBL" id="USQ96519.1"/>
    </source>
</evidence>
<name>A0ABY4ZVX9_9CAUL</name>
<sequence length="322" mass="36185">MSEASPFIDADARRLALEAIATLVNIKRMAAERLLVPAGVPADLIKRFLNERDPATNGKRSKREAGAVVLDALGELELEGQVVRRIIEIAADWQDFHLAQDEYRARSVVQKAREMVGSLQEMAAREHQEVQRRRREAELAREAAVLGQKRERNEMIRRESALLLAMFDQAVLTGDPQQRGYFLENLLVRLFDVHGVPAHKAFRRNGGGEQIDGAFEFEGWHYIAECRWREQLSDIRQLDGLAGQLHRSGKQTMGLFLSVNGWSNHVVDLLKQNPAKNILLMDAIDLRAVLSNHVGLTSLLKAKLTALNLYAEPYRPASSVLG</sequence>
<organism evidence="1 2">
    <name type="scientific">Caulobacter segnis</name>
    <dbReference type="NCBI Taxonomy" id="88688"/>
    <lineage>
        <taxon>Bacteria</taxon>
        <taxon>Pseudomonadati</taxon>
        <taxon>Pseudomonadota</taxon>
        <taxon>Alphaproteobacteria</taxon>
        <taxon>Caulobacterales</taxon>
        <taxon>Caulobacteraceae</taxon>
        <taxon>Caulobacter</taxon>
    </lineage>
</organism>
<evidence type="ECO:0008006" key="3">
    <source>
        <dbReference type="Google" id="ProtNLM"/>
    </source>
</evidence>
<gene>
    <name evidence="1" type="ORF">MZV50_02690</name>
</gene>
<dbReference type="InterPro" id="IPR011335">
    <property type="entry name" value="Restrct_endonuc-II-like"/>
</dbReference>
<reference evidence="1 2" key="1">
    <citation type="submission" date="2022-04" db="EMBL/GenBank/DDBJ databases">
        <title>Genome sequence of soybean root-associated Caulobacter segnis RL271.</title>
        <authorList>
            <person name="Longley R."/>
            <person name="Bonito G."/>
            <person name="Trigodet F."/>
            <person name="Crosson S."/>
            <person name="Fiebig A."/>
        </authorList>
    </citation>
    <scope>NUCLEOTIDE SEQUENCE [LARGE SCALE GENOMIC DNA]</scope>
    <source>
        <strain evidence="1 2">RL271</strain>
    </source>
</reference>
<protein>
    <recommendedName>
        <fullName evidence="3">Restriction endonuclease type IV Mrr domain-containing protein</fullName>
    </recommendedName>
</protein>
<dbReference type="Proteomes" id="UP001057520">
    <property type="component" value="Chromosome"/>
</dbReference>
<keyword evidence="2" id="KW-1185">Reference proteome</keyword>
<dbReference type="EMBL" id="CP096040">
    <property type="protein sequence ID" value="USQ96519.1"/>
    <property type="molecule type" value="Genomic_DNA"/>
</dbReference>
<evidence type="ECO:0000313" key="2">
    <source>
        <dbReference type="Proteomes" id="UP001057520"/>
    </source>
</evidence>
<accession>A0ABY4ZVX9</accession>